<dbReference type="Proteomes" id="UP000634136">
    <property type="component" value="Unassembled WGS sequence"/>
</dbReference>
<protein>
    <submittedName>
        <fullName evidence="10">Cytochrome P450 71D8-like</fullName>
    </submittedName>
</protein>
<sequence>MEASCVGKLSSISSSSEVSTVIVSSPEMAKEVLKTHDLSFAQRPILLTSVYGSDNFAFAPYGDYWRQMRKICTLHLLSANKVQSFSFVRQHEVDKFIESIQLSVGSEMDLTSKIYSLSSAIVTRTAFGRKSRDQNEELVQLLNIAFAQSSGFSFFDLFPSLKPLHLIIGQKKLKDMYKKVDQILEDIIKENQERQMRIEAGEEDGYFREENLVQVLLQIKQSGLEIPITTRKIKAVIWDIFLAGTDTSATTIEWAMSELMKNPKVMEKAQIEIRQAFKEEKEILDGDHMDKLSYLKCIIKETLRLHPPAPLLLPRECREACKINGYEIPIKTKVIVNAWAIGRDPKYWYEAERFIPERFQGSCVNFVGGNFEYIPFGGGRRICPGISLGIASIELPLARLLYHFDWKLPSGMKAEDLDMTEAFGVTVGRKEKLYLIPTPYYHNSF</sequence>
<dbReference type="PANTHER" id="PTHR47953">
    <property type="entry name" value="OS08G0105600 PROTEIN"/>
    <property type="match status" value="1"/>
</dbReference>
<dbReference type="GO" id="GO:0005506">
    <property type="term" value="F:iron ion binding"/>
    <property type="evidence" value="ECO:0007669"/>
    <property type="project" value="InterPro"/>
</dbReference>
<dbReference type="PRINTS" id="PR00463">
    <property type="entry name" value="EP450I"/>
</dbReference>
<keyword evidence="6 8" id="KW-0408">Iron</keyword>
<dbReference type="OrthoDB" id="2789670at2759"/>
<accession>A0A834XAJ9</accession>
<evidence type="ECO:0000313" key="10">
    <source>
        <dbReference type="EMBL" id="KAF7840529.1"/>
    </source>
</evidence>
<dbReference type="FunFam" id="1.10.630.10:FF:000043">
    <property type="entry name" value="Cytochrome P450 99A2"/>
    <property type="match status" value="1"/>
</dbReference>
<keyword evidence="11" id="KW-1185">Reference proteome</keyword>
<keyword evidence="4 8" id="KW-0479">Metal-binding</keyword>
<dbReference type="Gene3D" id="1.10.630.10">
    <property type="entry name" value="Cytochrome P450"/>
    <property type="match status" value="1"/>
</dbReference>
<dbReference type="GO" id="GO:0020037">
    <property type="term" value="F:heme binding"/>
    <property type="evidence" value="ECO:0007669"/>
    <property type="project" value="InterPro"/>
</dbReference>
<evidence type="ECO:0000256" key="6">
    <source>
        <dbReference type="ARBA" id="ARBA00023004"/>
    </source>
</evidence>
<proteinExistence type="inferred from homology"/>
<keyword evidence="3 8" id="KW-0349">Heme</keyword>
<dbReference type="Pfam" id="PF00067">
    <property type="entry name" value="p450"/>
    <property type="match status" value="1"/>
</dbReference>
<comment type="cofactor">
    <cofactor evidence="1 8">
        <name>heme</name>
        <dbReference type="ChEBI" id="CHEBI:30413"/>
    </cofactor>
</comment>
<reference evidence="10" key="1">
    <citation type="submission" date="2020-09" db="EMBL/GenBank/DDBJ databases">
        <title>Genome-Enabled Discovery of Anthraquinone Biosynthesis in Senna tora.</title>
        <authorList>
            <person name="Kang S.-H."/>
            <person name="Pandey R.P."/>
            <person name="Lee C.-M."/>
            <person name="Sim J.-S."/>
            <person name="Jeong J.-T."/>
            <person name="Choi B.-S."/>
            <person name="Jung M."/>
            <person name="Ginzburg D."/>
            <person name="Zhao K."/>
            <person name="Won S.Y."/>
            <person name="Oh T.-J."/>
            <person name="Yu Y."/>
            <person name="Kim N.-H."/>
            <person name="Lee O.R."/>
            <person name="Lee T.-H."/>
            <person name="Bashyal P."/>
            <person name="Kim T.-S."/>
            <person name="Lee W.-H."/>
            <person name="Kawkins C."/>
            <person name="Kim C.-K."/>
            <person name="Kim J.S."/>
            <person name="Ahn B.O."/>
            <person name="Rhee S.Y."/>
            <person name="Sohng J.K."/>
        </authorList>
    </citation>
    <scope>NUCLEOTIDE SEQUENCE</scope>
    <source>
        <tissue evidence="10">Leaf</tissue>
    </source>
</reference>
<comment type="similarity">
    <text evidence="2 9">Belongs to the cytochrome P450 family.</text>
</comment>
<comment type="caution">
    <text evidence="10">The sequence shown here is derived from an EMBL/GenBank/DDBJ whole genome shotgun (WGS) entry which is preliminary data.</text>
</comment>
<organism evidence="10 11">
    <name type="scientific">Senna tora</name>
    <dbReference type="NCBI Taxonomy" id="362788"/>
    <lineage>
        <taxon>Eukaryota</taxon>
        <taxon>Viridiplantae</taxon>
        <taxon>Streptophyta</taxon>
        <taxon>Embryophyta</taxon>
        <taxon>Tracheophyta</taxon>
        <taxon>Spermatophyta</taxon>
        <taxon>Magnoliopsida</taxon>
        <taxon>eudicotyledons</taxon>
        <taxon>Gunneridae</taxon>
        <taxon>Pentapetalae</taxon>
        <taxon>rosids</taxon>
        <taxon>fabids</taxon>
        <taxon>Fabales</taxon>
        <taxon>Fabaceae</taxon>
        <taxon>Caesalpinioideae</taxon>
        <taxon>Cassia clade</taxon>
        <taxon>Senna</taxon>
    </lineage>
</organism>
<evidence type="ECO:0000256" key="2">
    <source>
        <dbReference type="ARBA" id="ARBA00010617"/>
    </source>
</evidence>
<dbReference type="AlphaFoldDB" id="A0A834XAJ9"/>
<dbReference type="GO" id="GO:0016705">
    <property type="term" value="F:oxidoreductase activity, acting on paired donors, with incorporation or reduction of molecular oxygen"/>
    <property type="evidence" value="ECO:0007669"/>
    <property type="project" value="InterPro"/>
</dbReference>
<gene>
    <name evidence="10" type="ORF">G2W53_002827</name>
</gene>
<dbReference type="InterPro" id="IPR002401">
    <property type="entry name" value="Cyt_P450_E_grp-I"/>
</dbReference>
<evidence type="ECO:0000256" key="5">
    <source>
        <dbReference type="ARBA" id="ARBA00023002"/>
    </source>
</evidence>
<dbReference type="EMBL" id="JAAIUW010000002">
    <property type="protein sequence ID" value="KAF7840529.1"/>
    <property type="molecule type" value="Genomic_DNA"/>
</dbReference>
<evidence type="ECO:0000256" key="1">
    <source>
        <dbReference type="ARBA" id="ARBA00001971"/>
    </source>
</evidence>
<evidence type="ECO:0000256" key="9">
    <source>
        <dbReference type="RuleBase" id="RU000461"/>
    </source>
</evidence>
<dbReference type="InterPro" id="IPR017972">
    <property type="entry name" value="Cyt_P450_CS"/>
</dbReference>
<keyword evidence="7 9" id="KW-0503">Monooxygenase</keyword>
<dbReference type="GO" id="GO:0004497">
    <property type="term" value="F:monooxygenase activity"/>
    <property type="evidence" value="ECO:0007669"/>
    <property type="project" value="UniProtKB-KW"/>
</dbReference>
<feature type="binding site" description="axial binding residue" evidence="8">
    <location>
        <position position="383"/>
    </location>
    <ligand>
        <name>heme</name>
        <dbReference type="ChEBI" id="CHEBI:30413"/>
    </ligand>
    <ligandPart>
        <name>Fe</name>
        <dbReference type="ChEBI" id="CHEBI:18248"/>
    </ligandPart>
</feature>
<dbReference type="SUPFAM" id="SSF48264">
    <property type="entry name" value="Cytochrome P450"/>
    <property type="match status" value="1"/>
</dbReference>
<evidence type="ECO:0000256" key="7">
    <source>
        <dbReference type="ARBA" id="ARBA00023033"/>
    </source>
</evidence>
<dbReference type="PROSITE" id="PS00086">
    <property type="entry name" value="CYTOCHROME_P450"/>
    <property type="match status" value="1"/>
</dbReference>
<evidence type="ECO:0000313" key="11">
    <source>
        <dbReference type="Proteomes" id="UP000634136"/>
    </source>
</evidence>
<dbReference type="InterPro" id="IPR052306">
    <property type="entry name" value="CYP450_71D"/>
</dbReference>
<name>A0A834XAJ9_9FABA</name>
<dbReference type="InterPro" id="IPR001128">
    <property type="entry name" value="Cyt_P450"/>
</dbReference>
<dbReference type="PANTHER" id="PTHR47953:SF16">
    <property type="entry name" value="CYTOCHROME P450 71D8"/>
    <property type="match status" value="1"/>
</dbReference>
<keyword evidence="5 9" id="KW-0560">Oxidoreductase</keyword>
<dbReference type="CDD" id="cd11072">
    <property type="entry name" value="CYP71-like"/>
    <property type="match status" value="1"/>
</dbReference>
<dbReference type="PRINTS" id="PR00385">
    <property type="entry name" value="P450"/>
</dbReference>
<evidence type="ECO:0000256" key="8">
    <source>
        <dbReference type="PIRSR" id="PIRSR602401-1"/>
    </source>
</evidence>
<evidence type="ECO:0000256" key="3">
    <source>
        <dbReference type="ARBA" id="ARBA00022617"/>
    </source>
</evidence>
<dbReference type="InterPro" id="IPR036396">
    <property type="entry name" value="Cyt_P450_sf"/>
</dbReference>
<evidence type="ECO:0000256" key="4">
    <source>
        <dbReference type="ARBA" id="ARBA00022723"/>
    </source>
</evidence>